<dbReference type="KEGG" id="boa:Bovatus_00172"/>
<dbReference type="Proteomes" id="UP000460135">
    <property type="component" value="Unassembled WGS sequence"/>
</dbReference>
<sequence length="829" mass="93975">MKRLSSIFILFILLILPLNATIPTQQRIRLTDSWEYLKGDLGSIWEAVRPAAPGSSEAVPIWQQVTLPHCFNAEDAVDPDINYYQGAGWYRTQLSIKNPYLNGRVILEFEGAGQKTEVYVYTYKVASHTGGYDGWSVDITEAVQQALANPDCAKRFNGRIPLSVRCDNTRDTEMIPSDLSDFNLYGGLYRYVNLIYQPEVSFSNIQINTPVEKDMKNASLKIQGTFHNPNDIRQASIHLLLKAPNGEKVWEQTTTVLPLGTNPLFETTIKNPILWSPDQPQLYTCELTLTTPQSKQTITESIGFRHFEFIENGPFQLNGERLLLRGTHRHEDHAGVGAAMTEEQMEAEMKLIKEMGVNFIRLGHYQQSDIILRLCDQLGILVWEEIPWCRGGLGGEKYQAQARRMLTNMITQHRNHPSVILWGLGNENDWPNDFSTFEQSAIRAFMKELNDLSHQLDPSRMTSIRRCDFCNDIVDVYSPSIWAGWYRGQFTDYKSISEKEMKRVKHFLHVEWGGDSHAGRHSEYPFNPLQAIMGGNSADERAGDFALQGGDPRASRDGDWSETYIVKLFDWHLKEQETMPWLTGTAFWVFKDFSTPLRPDNPVPYVNQKGVVERDLTKKEAYYVFQSYWTKQPMIHIYGHNWRTRWGKVNEEKEILVYSNCAAVELFVNGVSQGVKQRNSQDFPAAGLHWNCILKAGENNIKAVAVKGLGKGNMKAAITDEISFNYQTEEWSNPKQLKLKTYPDKGSIVWVEAQLTDNKGIPCLDAANVISFEAAGDGKLIQNLGTSTGSRRVQAYNGRAAIRIDLNGTCQVAVKSPGIQTAFIEVKAE</sequence>
<dbReference type="Proteomes" id="UP001214017">
    <property type="component" value="Unassembled WGS sequence"/>
</dbReference>
<proteinExistence type="inferred from homology"/>
<feature type="domain" description="Glycoside hydrolase family 2 immunoglobulin-like beta-sandwich" evidence="4">
    <location>
        <begin position="202"/>
        <end position="305"/>
    </location>
</feature>
<dbReference type="RefSeq" id="WP_004297410.1">
    <property type="nucleotide sequence ID" value="NZ_BAABYJ010000001.1"/>
</dbReference>
<dbReference type="GO" id="GO:0005975">
    <property type="term" value="P:carbohydrate metabolic process"/>
    <property type="evidence" value="ECO:0007669"/>
    <property type="project" value="InterPro"/>
</dbReference>
<dbReference type="SUPFAM" id="SSF51445">
    <property type="entry name" value="(Trans)glycosidases"/>
    <property type="match status" value="1"/>
</dbReference>
<feature type="domain" description="Glycoside hydrolase family 2 catalytic" evidence="5">
    <location>
        <begin position="310"/>
        <end position="525"/>
    </location>
</feature>
<protein>
    <submittedName>
        <fullName evidence="9">DUF4982 domain-containing protein</fullName>
    </submittedName>
    <submittedName>
        <fullName evidence="8 10">Glycoside hydrolase family 2</fullName>
    </submittedName>
</protein>
<dbReference type="Pfam" id="PF16355">
    <property type="entry name" value="DUF4982"/>
    <property type="match status" value="1"/>
</dbReference>
<reference evidence="10 11" key="1">
    <citation type="submission" date="2018-08" db="EMBL/GenBank/DDBJ databases">
        <title>A genome reference for cultivated species of the human gut microbiota.</title>
        <authorList>
            <person name="Zou Y."/>
            <person name="Xue W."/>
            <person name="Luo G."/>
        </authorList>
    </citation>
    <scope>NUCLEOTIDE SEQUENCE [LARGE SCALE GENOMIC DNA]</scope>
    <source>
        <strain evidence="10 11">AF20-9LB</strain>
    </source>
</reference>
<reference evidence="8 12" key="2">
    <citation type="journal article" date="2019" name="Nat. Med.">
        <title>A library of human gut bacterial isolates paired with longitudinal multiomics data enables mechanistic microbiome research.</title>
        <authorList>
            <person name="Poyet M."/>
            <person name="Groussin M."/>
            <person name="Gibbons S.M."/>
            <person name="Avila-Pacheco J."/>
            <person name="Jiang X."/>
            <person name="Kearney S.M."/>
            <person name="Perrotta A.R."/>
            <person name="Berdy B."/>
            <person name="Zhao S."/>
            <person name="Lieberman T.D."/>
            <person name="Swanson P.K."/>
            <person name="Smith M."/>
            <person name="Roesemann S."/>
            <person name="Alexander J.E."/>
            <person name="Rich S.A."/>
            <person name="Livny J."/>
            <person name="Vlamakis H."/>
            <person name="Clish C."/>
            <person name="Bullock K."/>
            <person name="Deik A."/>
            <person name="Scott J."/>
            <person name="Pierce K.A."/>
            <person name="Xavier R.J."/>
            <person name="Alm E.J."/>
        </authorList>
    </citation>
    <scope>NUCLEOTIDE SEQUENCE [LARGE SCALE GENOMIC DNA]</scope>
    <source>
        <strain evidence="8 12">BIOML-A183</strain>
    </source>
</reference>
<dbReference type="AlphaFoldDB" id="A0A395W074"/>
<evidence type="ECO:0000256" key="2">
    <source>
        <dbReference type="ARBA" id="ARBA00022801"/>
    </source>
</evidence>
<dbReference type="SUPFAM" id="SSF49785">
    <property type="entry name" value="Galactose-binding domain-like"/>
    <property type="match status" value="1"/>
</dbReference>
<evidence type="ECO:0000259" key="6">
    <source>
        <dbReference type="Pfam" id="PF02837"/>
    </source>
</evidence>
<dbReference type="InterPro" id="IPR036156">
    <property type="entry name" value="Beta-gal/glucu_dom_sf"/>
</dbReference>
<dbReference type="InterPro" id="IPR051913">
    <property type="entry name" value="GH2_Domain-Containing"/>
</dbReference>
<reference evidence="9" key="3">
    <citation type="submission" date="2022-10" db="EMBL/GenBank/DDBJ databases">
        <title>Human gut microbiome strain richness.</title>
        <authorList>
            <person name="Chen-Liaw A."/>
        </authorList>
    </citation>
    <scope>NUCLEOTIDE SEQUENCE</scope>
    <source>
        <strain evidence="9">F7_m1001271B151109d0_201107</strain>
    </source>
</reference>
<feature type="domain" description="Glycosyl hydrolases family 2 sugar binding" evidence="6">
    <location>
        <begin position="59"/>
        <end position="198"/>
    </location>
</feature>
<dbReference type="InterPro" id="IPR032311">
    <property type="entry name" value="DUF4982"/>
</dbReference>
<gene>
    <name evidence="10" type="ORF">DWX70_09430</name>
    <name evidence="8" type="ORF">F3F51_12330</name>
    <name evidence="9" type="ORF">PO240_15685</name>
</gene>
<evidence type="ECO:0000313" key="9">
    <source>
        <dbReference type="EMBL" id="MDC2409318.1"/>
    </source>
</evidence>
<dbReference type="InterPro" id="IPR013783">
    <property type="entry name" value="Ig-like_fold"/>
</dbReference>
<accession>A0A395W074</accession>
<dbReference type="Pfam" id="PF02836">
    <property type="entry name" value="Glyco_hydro_2_C"/>
    <property type="match status" value="1"/>
</dbReference>
<dbReference type="InterPro" id="IPR017853">
    <property type="entry name" value="GH"/>
</dbReference>
<dbReference type="Gene3D" id="3.20.20.80">
    <property type="entry name" value="Glycosidases"/>
    <property type="match status" value="1"/>
</dbReference>
<dbReference type="InterPro" id="IPR006104">
    <property type="entry name" value="Glyco_hydro_2_N"/>
</dbReference>
<dbReference type="PANTHER" id="PTHR42732">
    <property type="entry name" value="BETA-GALACTOSIDASE"/>
    <property type="match status" value="1"/>
</dbReference>
<organism evidence="10 11">
    <name type="scientific">Bacteroides ovatus</name>
    <dbReference type="NCBI Taxonomy" id="28116"/>
    <lineage>
        <taxon>Bacteria</taxon>
        <taxon>Pseudomonadati</taxon>
        <taxon>Bacteroidota</taxon>
        <taxon>Bacteroidia</taxon>
        <taxon>Bacteroidales</taxon>
        <taxon>Bacteroidaceae</taxon>
        <taxon>Bacteroides</taxon>
    </lineage>
</organism>
<evidence type="ECO:0000313" key="12">
    <source>
        <dbReference type="Proteomes" id="UP000460135"/>
    </source>
</evidence>
<evidence type="ECO:0000256" key="3">
    <source>
        <dbReference type="ARBA" id="ARBA00023295"/>
    </source>
</evidence>
<dbReference type="Pfam" id="PF02837">
    <property type="entry name" value="Glyco_hydro_2_N"/>
    <property type="match status" value="1"/>
</dbReference>
<evidence type="ECO:0000313" key="8">
    <source>
        <dbReference type="EMBL" id="KAA3804586.1"/>
    </source>
</evidence>
<comment type="caution">
    <text evidence="10">The sequence shown here is derived from an EMBL/GenBank/DDBJ whole genome shotgun (WGS) entry which is preliminary data.</text>
</comment>
<dbReference type="InterPro" id="IPR006101">
    <property type="entry name" value="Glyco_hydro_2"/>
</dbReference>
<evidence type="ECO:0000256" key="1">
    <source>
        <dbReference type="ARBA" id="ARBA00007401"/>
    </source>
</evidence>
<dbReference type="GeneID" id="29454924"/>
<feature type="domain" description="DUF4982" evidence="7">
    <location>
        <begin position="651"/>
        <end position="707"/>
    </location>
</feature>
<dbReference type="GO" id="GO:0004553">
    <property type="term" value="F:hydrolase activity, hydrolyzing O-glycosyl compounds"/>
    <property type="evidence" value="ECO:0007669"/>
    <property type="project" value="InterPro"/>
</dbReference>
<name>A0A395W074_BACOV</name>
<keyword evidence="2 10" id="KW-0378">Hydrolase</keyword>
<dbReference type="EMBL" id="QRVZ01000006">
    <property type="protein sequence ID" value="RGS84585.1"/>
    <property type="molecule type" value="Genomic_DNA"/>
</dbReference>
<dbReference type="PRINTS" id="PR00132">
    <property type="entry name" value="GLHYDRLASE2"/>
</dbReference>
<keyword evidence="3" id="KW-0326">Glycosidase</keyword>
<dbReference type="EMBL" id="VWLX01000008">
    <property type="protein sequence ID" value="KAA3804586.1"/>
    <property type="molecule type" value="Genomic_DNA"/>
</dbReference>
<dbReference type="SUPFAM" id="SSF49303">
    <property type="entry name" value="beta-Galactosidase/glucuronidase domain"/>
    <property type="match status" value="1"/>
</dbReference>
<evidence type="ECO:0000313" key="11">
    <source>
        <dbReference type="Proteomes" id="UP000266492"/>
    </source>
</evidence>
<dbReference type="InterPro" id="IPR008979">
    <property type="entry name" value="Galactose-bd-like_sf"/>
</dbReference>
<dbReference type="PANTHER" id="PTHR42732:SF1">
    <property type="entry name" value="BETA-MANNOSIDASE"/>
    <property type="match status" value="1"/>
</dbReference>
<dbReference type="Pfam" id="PF00703">
    <property type="entry name" value="Glyco_hydro_2"/>
    <property type="match status" value="1"/>
</dbReference>
<evidence type="ECO:0000259" key="7">
    <source>
        <dbReference type="Pfam" id="PF16355"/>
    </source>
</evidence>
<dbReference type="EMBL" id="JAQNWR010000010">
    <property type="protein sequence ID" value="MDC2409318.1"/>
    <property type="molecule type" value="Genomic_DNA"/>
</dbReference>
<dbReference type="Gene3D" id="2.60.120.260">
    <property type="entry name" value="Galactose-binding domain-like"/>
    <property type="match status" value="1"/>
</dbReference>
<evidence type="ECO:0000259" key="4">
    <source>
        <dbReference type="Pfam" id="PF00703"/>
    </source>
</evidence>
<dbReference type="Gene3D" id="2.60.40.10">
    <property type="entry name" value="Immunoglobulins"/>
    <property type="match status" value="3"/>
</dbReference>
<dbReference type="InterPro" id="IPR006102">
    <property type="entry name" value="Ig-like_GH2"/>
</dbReference>
<dbReference type="InterPro" id="IPR006103">
    <property type="entry name" value="Glyco_hydro_2_cat"/>
</dbReference>
<evidence type="ECO:0000313" key="10">
    <source>
        <dbReference type="EMBL" id="RGS84585.1"/>
    </source>
</evidence>
<evidence type="ECO:0000259" key="5">
    <source>
        <dbReference type="Pfam" id="PF02836"/>
    </source>
</evidence>
<comment type="similarity">
    <text evidence="1">Belongs to the glycosyl hydrolase 2 family.</text>
</comment>
<dbReference type="Proteomes" id="UP000266492">
    <property type="component" value="Unassembled WGS sequence"/>
</dbReference>